<dbReference type="InterPro" id="IPR001387">
    <property type="entry name" value="Cro/C1-type_HTH"/>
</dbReference>
<dbReference type="PANTHER" id="PTHR46558:SF4">
    <property type="entry name" value="DNA-BIDING PHAGE PROTEIN"/>
    <property type="match status" value="1"/>
</dbReference>
<proteinExistence type="predicted"/>
<dbReference type="Gene3D" id="1.10.260.40">
    <property type="entry name" value="lambda repressor-like DNA-binding domains"/>
    <property type="match status" value="1"/>
</dbReference>
<dbReference type="EMBL" id="QZEI01000009">
    <property type="protein sequence ID" value="RLV60978.1"/>
    <property type="molecule type" value="Genomic_DNA"/>
</dbReference>
<sequence>MEDKILIGQRIKQARNRLGLSQEDLGKELGLSSQSIQSWEKGRSSPRGPRLPKLAAALQTTPQYLIFGTGQDSNEGYEDIVEFITSEGFQAQTSVALNKALAAAVRMRWISFGRDVTANTIIDMFQLNILEEYGIDPDVIEQSNKKVNS</sequence>
<dbReference type="CDD" id="cd00093">
    <property type="entry name" value="HTH_XRE"/>
    <property type="match status" value="1"/>
</dbReference>
<keyword evidence="1" id="KW-0238">DNA-binding</keyword>
<evidence type="ECO:0000259" key="2">
    <source>
        <dbReference type="PROSITE" id="PS50943"/>
    </source>
</evidence>
<gene>
    <name evidence="3" type="ORF">D5018_03815</name>
</gene>
<feature type="domain" description="HTH cro/C1-type" evidence="2">
    <location>
        <begin position="11"/>
        <end position="65"/>
    </location>
</feature>
<accession>A0A3L8Q290</accession>
<dbReference type="PANTHER" id="PTHR46558">
    <property type="entry name" value="TRACRIPTIONAL REGULATORY PROTEIN-RELATED-RELATED"/>
    <property type="match status" value="1"/>
</dbReference>
<name>A0A3L8Q290_9GAMM</name>
<evidence type="ECO:0000256" key="1">
    <source>
        <dbReference type="ARBA" id="ARBA00023125"/>
    </source>
</evidence>
<reference evidence="3 4" key="1">
    <citation type="submission" date="2018-09" db="EMBL/GenBank/DDBJ databases">
        <title>Phylogeny of the Shewanellaceae, and recommendation for two new genera, Pseudoshewanella and Parashewanella.</title>
        <authorList>
            <person name="Wang G."/>
        </authorList>
    </citation>
    <scope>NUCLEOTIDE SEQUENCE [LARGE SCALE GENOMIC DNA]</scope>
    <source>
        <strain evidence="3 4">C51</strain>
    </source>
</reference>
<dbReference type="PROSITE" id="PS50943">
    <property type="entry name" value="HTH_CROC1"/>
    <property type="match status" value="1"/>
</dbReference>
<dbReference type="InterPro" id="IPR010982">
    <property type="entry name" value="Lambda_DNA-bd_dom_sf"/>
</dbReference>
<keyword evidence="4" id="KW-1185">Reference proteome</keyword>
<dbReference type="RefSeq" id="WP_121837663.1">
    <property type="nucleotide sequence ID" value="NZ_ML014758.1"/>
</dbReference>
<dbReference type="Proteomes" id="UP000281474">
    <property type="component" value="Unassembled WGS sequence"/>
</dbReference>
<dbReference type="SMART" id="SM00530">
    <property type="entry name" value="HTH_XRE"/>
    <property type="match status" value="1"/>
</dbReference>
<dbReference type="GO" id="GO:0003677">
    <property type="term" value="F:DNA binding"/>
    <property type="evidence" value="ECO:0007669"/>
    <property type="project" value="UniProtKB-KW"/>
</dbReference>
<evidence type="ECO:0000313" key="4">
    <source>
        <dbReference type="Proteomes" id="UP000281474"/>
    </source>
</evidence>
<dbReference type="OrthoDB" id="5888984at2"/>
<protein>
    <submittedName>
        <fullName evidence="3">Helix-turn-helix domain-containing protein</fullName>
    </submittedName>
</protein>
<comment type="caution">
    <text evidence="3">The sequence shown here is derived from an EMBL/GenBank/DDBJ whole genome shotgun (WGS) entry which is preliminary data.</text>
</comment>
<evidence type="ECO:0000313" key="3">
    <source>
        <dbReference type="EMBL" id="RLV60978.1"/>
    </source>
</evidence>
<dbReference type="Pfam" id="PF01381">
    <property type="entry name" value="HTH_3"/>
    <property type="match status" value="1"/>
</dbReference>
<dbReference type="AlphaFoldDB" id="A0A3L8Q290"/>
<dbReference type="SUPFAM" id="SSF47413">
    <property type="entry name" value="lambda repressor-like DNA-binding domains"/>
    <property type="match status" value="1"/>
</dbReference>
<organism evidence="3 4">
    <name type="scientific">Parashewanella curva</name>
    <dbReference type="NCBI Taxonomy" id="2338552"/>
    <lineage>
        <taxon>Bacteria</taxon>
        <taxon>Pseudomonadati</taxon>
        <taxon>Pseudomonadota</taxon>
        <taxon>Gammaproteobacteria</taxon>
        <taxon>Alteromonadales</taxon>
        <taxon>Shewanellaceae</taxon>
        <taxon>Parashewanella</taxon>
    </lineage>
</organism>